<feature type="domain" description="ResB-like" evidence="8">
    <location>
        <begin position="3"/>
        <end position="310"/>
    </location>
</feature>
<accession>A0ABX5AR69</accession>
<feature type="non-terminal residue" evidence="9">
    <location>
        <position position="1"/>
    </location>
</feature>
<feature type="transmembrane region" description="Helical" evidence="7">
    <location>
        <begin position="255"/>
        <end position="274"/>
    </location>
</feature>
<name>A0ABX5AR69_9MICO</name>
<evidence type="ECO:0000256" key="6">
    <source>
        <dbReference type="SAM" id="MobiDB-lite"/>
    </source>
</evidence>
<organism evidence="9 10">
    <name type="scientific">Microterricola pindariensis</name>
    <dbReference type="NCBI Taxonomy" id="478010"/>
    <lineage>
        <taxon>Bacteria</taxon>
        <taxon>Bacillati</taxon>
        <taxon>Actinomycetota</taxon>
        <taxon>Actinomycetes</taxon>
        <taxon>Micrococcales</taxon>
        <taxon>Microbacteriaceae</taxon>
        <taxon>Microterricola</taxon>
    </lineage>
</organism>
<keyword evidence="10" id="KW-1185">Reference proteome</keyword>
<evidence type="ECO:0000256" key="2">
    <source>
        <dbReference type="ARBA" id="ARBA00022692"/>
    </source>
</evidence>
<dbReference type="PANTHER" id="PTHR31566">
    <property type="entry name" value="CYTOCHROME C BIOGENESIS PROTEIN CCS1, CHLOROPLASTIC"/>
    <property type="match status" value="1"/>
</dbReference>
<proteinExistence type="predicted"/>
<dbReference type="EMBL" id="MPZN01000085">
    <property type="protein sequence ID" value="PPL14623.1"/>
    <property type="molecule type" value="Genomic_DNA"/>
</dbReference>
<evidence type="ECO:0000259" key="8">
    <source>
        <dbReference type="Pfam" id="PF05140"/>
    </source>
</evidence>
<keyword evidence="4 7" id="KW-1133">Transmembrane helix</keyword>
<dbReference type="Pfam" id="PF05140">
    <property type="entry name" value="ResB"/>
    <property type="match status" value="1"/>
</dbReference>
<evidence type="ECO:0000256" key="1">
    <source>
        <dbReference type="ARBA" id="ARBA00004141"/>
    </source>
</evidence>
<dbReference type="InterPro" id="IPR023494">
    <property type="entry name" value="Cyt_c_bgen_Ccs1/CcsB/ResB"/>
</dbReference>
<dbReference type="RefSeq" id="WP_145958847.1">
    <property type="nucleotide sequence ID" value="NZ_MPZN01000085.1"/>
</dbReference>
<evidence type="ECO:0000256" key="7">
    <source>
        <dbReference type="SAM" id="Phobius"/>
    </source>
</evidence>
<evidence type="ECO:0000256" key="4">
    <source>
        <dbReference type="ARBA" id="ARBA00022989"/>
    </source>
</evidence>
<comment type="subcellular location">
    <subcellularLocation>
        <location evidence="1">Membrane</location>
        <topology evidence="1">Multi-pass membrane protein</topology>
    </subcellularLocation>
</comment>
<gene>
    <name evidence="9" type="ORF">GY24_15805</name>
</gene>
<dbReference type="InterPro" id="IPR007816">
    <property type="entry name" value="ResB-like_domain"/>
</dbReference>
<evidence type="ECO:0000313" key="10">
    <source>
        <dbReference type="Proteomes" id="UP000237755"/>
    </source>
</evidence>
<evidence type="ECO:0000313" key="9">
    <source>
        <dbReference type="EMBL" id="PPL14623.1"/>
    </source>
</evidence>
<comment type="caution">
    <text evidence="9">The sequence shown here is derived from an EMBL/GenBank/DDBJ whole genome shotgun (WGS) entry which is preliminary data.</text>
</comment>
<evidence type="ECO:0000256" key="3">
    <source>
        <dbReference type="ARBA" id="ARBA00022748"/>
    </source>
</evidence>
<protein>
    <recommendedName>
        <fullName evidence="8">ResB-like domain-containing protein</fullName>
    </recommendedName>
</protein>
<feature type="compositionally biased region" description="Low complexity" evidence="6">
    <location>
        <begin position="328"/>
        <end position="339"/>
    </location>
</feature>
<dbReference type="Proteomes" id="UP000237755">
    <property type="component" value="Unassembled WGS sequence"/>
</dbReference>
<feature type="region of interest" description="Disordered" evidence="6">
    <location>
        <begin position="324"/>
        <end position="348"/>
    </location>
</feature>
<reference evidence="9 10" key="1">
    <citation type="journal article" date="2008" name="Int. J. Syst. Evol. Microbiol.">
        <title>Leifsonia pindariensis sp. nov., isolated from the Pindari glacier of the Indian Himalayas, and emended description of the genus Leifsonia.</title>
        <authorList>
            <person name="Reddy G.S."/>
            <person name="Prabagaran S.R."/>
            <person name="Shivaji S."/>
        </authorList>
    </citation>
    <scope>NUCLEOTIDE SEQUENCE [LARGE SCALE GENOMIC DNA]</scope>
    <source>
        <strain evidence="9 10">PON 10</strain>
    </source>
</reference>
<dbReference type="PANTHER" id="PTHR31566:SF0">
    <property type="entry name" value="CYTOCHROME C BIOGENESIS PROTEIN CCS1, CHLOROPLASTIC"/>
    <property type="match status" value="1"/>
</dbReference>
<keyword evidence="3" id="KW-0201">Cytochrome c-type biogenesis</keyword>
<evidence type="ECO:0000256" key="5">
    <source>
        <dbReference type="ARBA" id="ARBA00023136"/>
    </source>
</evidence>
<keyword evidence="2 7" id="KW-0812">Transmembrane</keyword>
<sequence>VNTLLAFDSFNPGRFFDPDSLEPYKLTLDSFDVVYETENQDAFGAPTDFAANVTVEHKGQEPVQEQVKVNEPLRTGGTDVYLLGNGYAPTITVTNPAGEVVFTDSIPFLPQDAQLTSLGVVKVPDGLAEQVGMIGFFYPTQAASEPPFFSSFPDLEFPMLTLDVYSGDLGIDDGTPTSVYTLDIDSMTQLTRGDTGVDSIQLMPGQSAELPGGLGTVSFDNVDPNAPAAGEPVSDYSHSVHRFASFDIHHDPTQFWVAFFAVLVLLGLGTSLFVPRRRVWVKAIEESDGSLRLEYAGLARGEDPALDEAVAALASKHAAGLGIPDVDPAASSTPSAPTPRAGETSDLG</sequence>
<keyword evidence="5 7" id="KW-0472">Membrane</keyword>